<dbReference type="Gene3D" id="3.40.50.11940">
    <property type="match status" value="1"/>
</dbReference>
<dbReference type="EMBL" id="AZFM01000025">
    <property type="protein sequence ID" value="KRL89294.1"/>
    <property type="molecule type" value="Genomic_DNA"/>
</dbReference>
<dbReference type="InterPro" id="IPR038600">
    <property type="entry name" value="Csn2_sf"/>
</dbReference>
<dbReference type="NCBIfam" id="TIGR01866">
    <property type="entry name" value="cas_Csn2"/>
    <property type="match status" value="1"/>
</dbReference>
<reference evidence="1 2" key="1">
    <citation type="journal article" date="2015" name="Genome Announc.">
        <title>Expanding the biotechnology potential of lactobacilli through comparative genomics of 213 strains and associated genera.</title>
        <authorList>
            <person name="Sun Z."/>
            <person name="Harris H.M."/>
            <person name="McCann A."/>
            <person name="Guo C."/>
            <person name="Argimon S."/>
            <person name="Zhang W."/>
            <person name="Yang X."/>
            <person name="Jeffery I.B."/>
            <person name="Cooney J.C."/>
            <person name="Kagawa T.F."/>
            <person name="Liu W."/>
            <person name="Song Y."/>
            <person name="Salvetti E."/>
            <person name="Wrobel A."/>
            <person name="Rasinkangas P."/>
            <person name="Parkhill J."/>
            <person name="Rea M.C."/>
            <person name="O'Sullivan O."/>
            <person name="Ritari J."/>
            <person name="Douillard F.P."/>
            <person name="Paul Ross R."/>
            <person name="Yang R."/>
            <person name="Briner A.E."/>
            <person name="Felis G.E."/>
            <person name="de Vos W.M."/>
            <person name="Barrangou R."/>
            <person name="Klaenhammer T.R."/>
            <person name="Caufield P.W."/>
            <person name="Cui Y."/>
            <person name="Zhang H."/>
            <person name="O'Toole P.W."/>
        </authorList>
    </citation>
    <scope>NUCLEOTIDE SEQUENCE [LARGE SCALE GENOMIC DNA]</scope>
    <source>
        <strain evidence="1 2">DSM 16043</strain>
    </source>
</reference>
<evidence type="ECO:0000313" key="1">
    <source>
        <dbReference type="EMBL" id="KRL89294.1"/>
    </source>
</evidence>
<comment type="caution">
    <text evidence="1">The sequence shown here is derived from an EMBL/GenBank/DDBJ whole genome shotgun (WGS) entry which is preliminary data.</text>
</comment>
<gene>
    <name evidence="1" type="ORF">FC46_GL000850</name>
</gene>
<keyword evidence="2" id="KW-1185">Reference proteome</keyword>
<dbReference type="PATRIC" id="fig|1423763.3.peg.862"/>
<sequence>MILSFQVSVININDENNWIHLNISDKKQYFSVLKAIETENNKQIQIYSENYDLLDISKKFNFIGNPIVSYNINEQYIPKIRKWIWEQVNPIQKEQFQTLAREFAKNIERELFLLNLPVTIDFEADYIYLLKAFNLHIEPDAISEPYDIIYLIMKLHSIFNSESILCLNDLANYLDENELKELKKESSLMKIKMILIN</sequence>
<dbReference type="AlphaFoldDB" id="A0A0R1U8B7"/>
<protein>
    <submittedName>
        <fullName evidence="1">Uncharacterized protein</fullName>
    </submittedName>
</protein>
<dbReference type="Proteomes" id="UP000051036">
    <property type="component" value="Unassembled WGS sequence"/>
</dbReference>
<evidence type="ECO:0000313" key="2">
    <source>
        <dbReference type="Proteomes" id="UP000051036"/>
    </source>
</evidence>
<dbReference type="STRING" id="1423763.FC46_GL000850"/>
<accession>A0A0R1U8B7</accession>
<dbReference type="InterPro" id="IPR010146">
    <property type="entry name" value="CRISPR-assoc_prot_Csn2-typ"/>
</dbReference>
<organism evidence="1 2">
    <name type="scientific">Lactobacillus kalixensis DSM 16043</name>
    <dbReference type="NCBI Taxonomy" id="1423763"/>
    <lineage>
        <taxon>Bacteria</taxon>
        <taxon>Bacillati</taxon>
        <taxon>Bacillota</taxon>
        <taxon>Bacilli</taxon>
        <taxon>Lactobacillales</taxon>
        <taxon>Lactobacillaceae</taxon>
        <taxon>Lactobacillus</taxon>
    </lineage>
</organism>
<name>A0A0R1U8B7_9LACO</name>
<proteinExistence type="predicted"/>